<evidence type="ECO:0000313" key="9">
    <source>
        <dbReference type="Proteomes" id="UP000028545"/>
    </source>
</evidence>
<accession>A0A084G9A4</accession>
<feature type="region of interest" description="Disordered" evidence="6">
    <location>
        <begin position="538"/>
        <end position="559"/>
    </location>
</feature>
<evidence type="ECO:0000259" key="7">
    <source>
        <dbReference type="SMART" id="SM00906"/>
    </source>
</evidence>
<dbReference type="OrthoDB" id="2363873at2759"/>
<dbReference type="InterPro" id="IPR007219">
    <property type="entry name" value="XnlR_reg_dom"/>
</dbReference>
<dbReference type="Proteomes" id="UP000028545">
    <property type="component" value="Unassembled WGS sequence"/>
</dbReference>
<dbReference type="Pfam" id="PF03403">
    <property type="entry name" value="PAF-AH_p_II"/>
    <property type="match status" value="1"/>
</dbReference>
<feature type="compositionally biased region" description="Polar residues" evidence="6">
    <location>
        <begin position="979"/>
        <end position="994"/>
    </location>
</feature>
<evidence type="ECO:0000256" key="4">
    <source>
        <dbReference type="ARBA" id="ARBA00023098"/>
    </source>
</evidence>
<keyword evidence="9" id="KW-1185">Reference proteome</keyword>
<gene>
    <name evidence="8" type="ORF">SAPIO_CDS4100</name>
</gene>
<feature type="compositionally biased region" description="Basic and acidic residues" evidence="6">
    <location>
        <begin position="539"/>
        <end position="556"/>
    </location>
</feature>
<dbReference type="GO" id="GO:0016042">
    <property type="term" value="P:lipid catabolic process"/>
    <property type="evidence" value="ECO:0007669"/>
    <property type="project" value="UniProtKB-KW"/>
</dbReference>
<evidence type="ECO:0000313" key="8">
    <source>
        <dbReference type="EMBL" id="KEZ43916.1"/>
    </source>
</evidence>
<proteinExistence type="predicted"/>
<evidence type="ECO:0000256" key="5">
    <source>
        <dbReference type="ARBA" id="ARBA00023242"/>
    </source>
</evidence>
<dbReference type="GO" id="GO:0003847">
    <property type="term" value="F:1-alkyl-2-acetylglycerophosphocholine esterase activity"/>
    <property type="evidence" value="ECO:0007669"/>
    <property type="project" value="UniProtKB-EC"/>
</dbReference>
<protein>
    <recommendedName>
        <fullName evidence="1">1-alkyl-2-acetylglycerophosphocholine esterase</fullName>
        <ecNumber evidence="1">3.1.1.47</ecNumber>
    </recommendedName>
</protein>
<dbReference type="SMART" id="SM00906">
    <property type="entry name" value="Fungal_trans"/>
    <property type="match status" value="1"/>
</dbReference>
<dbReference type="GO" id="GO:0006351">
    <property type="term" value="P:DNA-templated transcription"/>
    <property type="evidence" value="ECO:0007669"/>
    <property type="project" value="InterPro"/>
</dbReference>
<dbReference type="HOGENOM" id="CLU_245589_0_0_1"/>
<evidence type="ECO:0000256" key="3">
    <source>
        <dbReference type="ARBA" id="ARBA00022963"/>
    </source>
</evidence>
<dbReference type="InterPro" id="IPR029058">
    <property type="entry name" value="AB_hydrolase_fold"/>
</dbReference>
<dbReference type="PANTHER" id="PTHR10272:SF7">
    <property type="entry name" value="PHOSPHOLIPASE-RELATED"/>
    <property type="match status" value="1"/>
</dbReference>
<dbReference type="KEGG" id="sapo:SAPIO_CDS4100"/>
<keyword evidence="4" id="KW-0443">Lipid metabolism</keyword>
<evidence type="ECO:0000256" key="6">
    <source>
        <dbReference type="SAM" id="MobiDB-lite"/>
    </source>
</evidence>
<comment type="caution">
    <text evidence="8">The sequence shown here is derived from an EMBL/GenBank/DDBJ whole genome shotgun (WGS) entry which is preliminary data.</text>
</comment>
<dbReference type="EC" id="3.1.1.47" evidence="1"/>
<dbReference type="Pfam" id="PF04082">
    <property type="entry name" value="Fungal_trans"/>
    <property type="match status" value="1"/>
</dbReference>
<dbReference type="RefSeq" id="XP_016643715.1">
    <property type="nucleotide sequence ID" value="XM_016786739.1"/>
</dbReference>
<feature type="compositionally biased region" description="Polar residues" evidence="6">
    <location>
        <begin position="950"/>
        <end position="972"/>
    </location>
</feature>
<keyword evidence="5" id="KW-0539">Nucleus</keyword>
<reference evidence="8 9" key="1">
    <citation type="journal article" date="2014" name="Genome Announc.">
        <title>Draft genome sequence of the pathogenic fungus Scedosporium apiospermum.</title>
        <authorList>
            <person name="Vandeputte P."/>
            <person name="Ghamrawi S."/>
            <person name="Rechenmann M."/>
            <person name="Iltis A."/>
            <person name="Giraud S."/>
            <person name="Fleury M."/>
            <person name="Thornton C."/>
            <person name="Delhaes L."/>
            <person name="Meyer W."/>
            <person name="Papon N."/>
            <person name="Bouchara J.P."/>
        </authorList>
    </citation>
    <scope>NUCLEOTIDE SEQUENCE [LARGE SCALE GENOMIC DNA]</scope>
    <source>
        <strain evidence="8 9">IHEM 14462</strain>
    </source>
</reference>
<dbReference type="VEuPathDB" id="FungiDB:SAPIO_CDS4100"/>
<dbReference type="GO" id="GO:0008270">
    <property type="term" value="F:zinc ion binding"/>
    <property type="evidence" value="ECO:0007669"/>
    <property type="project" value="InterPro"/>
</dbReference>
<dbReference type="Pfam" id="PF07859">
    <property type="entry name" value="Abhydrolase_3"/>
    <property type="match status" value="1"/>
</dbReference>
<dbReference type="SUPFAM" id="SSF53474">
    <property type="entry name" value="alpha/beta-Hydrolases"/>
    <property type="match status" value="2"/>
</dbReference>
<keyword evidence="2" id="KW-0378">Hydrolase</keyword>
<dbReference type="PANTHER" id="PTHR10272">
    <property type="entry name" value="PLATELET-ACTIVATING FACTOR ACETYLHYDROLASE"/>
    <property type="match status" value="1"/>
</dbReference>
<name>A0A084G9A4_PSEDA</name>
<keyword evidence="3" id="KW-0442">Lipid degradation</keyword>
<sequence length="1568" mass="172546">MLSSLNPVPTFPQYTGPYKVGTVDVEIPVSELPSPSPRPDNAEHILTVQFRIFYPASLDSKGLNGGDRVTWLPMPQRQHISSYTKFVGAGPLLAEVLSYFPRHLHYTSIPVHKNADIHPANTPNGRWPTILFSHGLGGSRNAYSHVAGSLASHGAVVICPEHRDGSAVTSFIRNPEKHRQLQEKKRKGGERGFFLRGSSVGARNVVVPYRRISHTVSPEMYAAREEQLRIRTWEMGLVHEAVLAIDRGERGLTNLNSSTPSLEPFVGMMHVHEPGSIVFAGHSFGSATTVQLLKSTYYADHPALSTMKKAPLFTPAEGSEIRRQITERTVTILLDTWVTPLIDPGFAPLFDLPLPAYADTPNAAGGKAILSVLSDQFYKWHEHLRVTARVLSPSPAHEIPTPSLYKRSDPSLPDFPEPNLFYVRESAHLSQSDFGILFPWLTKKMFSAVEPERAIRLNLRAQLQVLRENGIPIARTCAADLVDGVVDGDEVFEEVRKGNGHGDSNDDRAILDKSGDVHVGHWVRIDIVALFTGSDSESESLHAKESSDMNKERVEQSDEAMAQHLEPGLEGTARQGPALTPPYLPYALAGRCDGVAVIIDHTVTGSPNTTISFVYENWIQRKLSQAQNDKNLEAITRLQYNVEPLEDSDSSLLWVGHRKRAKKVVLFFHGGGYISPMLPGHLEWCWRAYVEAGLEVGTEVAVAVLEYTLCPGARFPVQLQQAVSGLSRLLSSGFHEHDIIIGGDSAGGNLTAQMLSHLAQPYSTVRKIELSQPLAGAFLVSPWLSRHTTGGSFTDNRRIDMLSGPIVDKSTKELLGYKVTDQERRISAKLAFPLDMDGSPSTLGGLADVADQLYVTAGSHEVLRDQAVSYVHQVKHLNPRLVVKFDLFEGQAHDFILLEGQEERNGESIEGMKTWVKDVLAAYSGHSGSGSGPACASQQRVASEVLPPQRQDSTSEGCLPGQTSITSPSATLVSDIGQRGQTNTPSATSQDTHETCSGVTAMGTMVSEDVLTASPRGHREFYGSSSAVSFLKEACGPISSASPSNMNGARQEEVQARQTRDILAAYSNPEKFHLPPRPVADHFVQRYFERVYYLYPFFDREAFEAEYQRLWQPGSPTDNSGASVEPNLGIGGHPDGDISTGVFQSSLNAIFALGCTYSDLPAAEKPAAVEAFLNRSKDHIGIDLLDTNNIGVVQALLLVALALQGMPHPHRCWNSVGVACRVAQGLGLHIEASYHQCEPREKRVRRQTWYGCIVMEMLVSMTFGRPYMALNMPTFPPTGIVNDISSLPNSEQEHQKFQFHEESVRLSKILEGILSKIYQPWLHRNPTGEPTATPVLDIAAHYSLDDTVELHAQLDGFERSVRAPLSWSSLRDQDVQARDYIILQTQRNVLHARFLYLRLMLHRPILSRLVTKMGAFEALDSTRINTLTDELTSSFELECGKVCVEAAIKLSALIFATHQTETADMWWWNGLSAFSPLSRKSIDLLIKVDNIVLATQTARNRGPVEQPEQGVNGDGPGVVVAEDRGVACGDIDPTLAVSFDIQDAGQFGFPGSFLAWDQTLDFMPPDFY</sequence>
<dbReference type="CDD" id="cd12148">
    <property type="entry name" value="fungal_TF_MHR"/>
    <property type="match status" value="1"/>
</dbReference>
<organism evidence="8 9">
    <name type="scientific">Pseudallescheria apiosperma</name>
    <name type="common">Scedosporium apiospermum</name>
    <dbReference type="NCBI Taxonomy" id="563466"/>
    <lineage>
        <taxon>Eukaryota</taxon>
        <taxon>Fungi</taxon>
        <taxon>Dikarya</taxon>
        <taxon>Ascomycota</taxon>
        <taxon>Pezizomycotina</taxon>
        <taxon>Sordariomycetes</taxon>
        <taxon>Hypocreomycetidae</taxon>
        <taxon>Microascales</taxon>
        <taxon>Microascaceae</taxon>
        <taxon>Scedosporium</taxon>
    </lineage>
</organism>
<dbReference type="EMBL" id="JOWA01000090">
    <property type="protein sequence ID" value="KEZ43916.1"/>
    <property type="molecule type" value="Genomic_DNA"/>
</dbReference>
<feature type="domain" description="Xylanolytic transcriptional activator regulatory" evidence="7">
    <location>
        <begin position="1212"/>
        <end position="1283"/>
    </location>
</feature>
<dbReference type="Gene3D" id="3.40.50.1820">
    <property type="entry name" value="alpha/beta hydrolase"/>
    <property type="match status" value="2"/>
</dbReference>
<dbReference type="InterPro" id="IPR013094">
    <property type="entry name" value="AB_hydrolase_3"/>
</dbReference>
<dbReference type="GO" id="GO:0003677">
    <property type="term" value="F:DNA binding"/>
    <property type="evidence" value="ECO:0007669"/>
    <property type="project" value="InterPro"/>
</dbReference>
<evidence type="ECO:0000256" key="1">
    <source>
        <dbReference type="ARBA" id="ARBA00013201"/>
    </source>
</evidence>
<feature type="region of interest" description="Disordered" evidence="6">
    <location>
        <begin position="944"/>
        <end position="994"/>
    </location>
</feature>
<evidence type="ECO:0000256" key="2">
    <source>
        <dbReference type="ARBA" id="ARBA00022801"/>
    </source>
</evidence>
<dbReference type="GeneID" id="27723172"/>